<feature type="transmembrane region" description="Helical" evidence="4">
    <location>
        <begin position="175"/>
        <end position="194"/>
    </location>
</feature>
<feature type="transmembrane region" description="Helical" evidence="4">
    <location>
        <begin position="145"/>
        <end position="168"/>
    </location>
</feature>
<dbReference type="PANTHER" id="PTHR11360:SF177">
    <property type="entry name" value="RIBOFLAVIN TRANSPORTER MCH5"/>
    <property type="match status" value="1"/>
</dbReference>
<feature type="region of interest" description="Disordered" evidence="3">
    <location>
        <begin position="1"/>
        <end position="28"/>
    </location>
</feature>
<dbReference type="InterPro" id="IPR011701">
    <property type="entry name" value="MFS"/>
</dbReference>
<dbReference type="PANTHER" id="PTHR11360">
    <property type="entry name" value="MONOCARBOXYLATE TRANSPORTER"/>
    <property type="match status" value="1"/>
</dbReference>
<dbReference type="SUPFAM" id="SSF103473">
    <property type="entry name" value="MFS general substrate transporter"/>
    <property type="match status" value="1"/>
</dbReference>
<evidence type="ECO:0000256" key="1">
    <source>
        <dbReference type="ARBA" id="ARBA00004141"/>
    </source>
</evidence>
<feature type="transmembrane region" description="Helical" evidence="4">
    <location>
        <begin position="264"/>
        <end position="284"/>
    </location>
</feature>
<proteinExistence type="inferred from homology"/>
<evidence type="ECO:0000313" key="6">
    <source>
        <dbReference type="EMBL" id="ROT37568.1"/>
    </source>
</evidence>
<evidence type="ECO:0000259" key="5">
    <source>
        <dbReference type="PROSITE" id="PS50850"/>
    </source>
</evidence>
<feature type="compositionally biased region" description="Acidic residues" evidence="3">
    <location>
        <begin position="80"/>
        <end position="98"/>
    </location>
</feature>
<feature type="transmembrane region" description="Helical" evidence="4">
    <location>
        <begin position="342"/>
        <end position="361"/>
    </location>
</feature>
<organism evidence="6 7">
    <name type="scientific">Sodiomyces alkalinus (strain CBS 110278 / VKM F-3762 / F11)</name>
    <name type="common">Alkaliphilic filamentous fungus</name>
    <dbReference type="NCBI Taxonomy" id="1314773"/>
    <lineage>
        <taxon>Eukaryota</taxon>
        <taxon>Fungi</taxon>
        <taxon>Dikarya</taxon>
        <taxon>Ascomycota</taxon>
        <taxon>Pezizomycotina</taxon>
        <taxon>Sordariomycetes</taxon>
        <taxon>Hypocreomycetidae</taxon>
        <taxon>Glomerellales</taxon>
        <taxon>Plectosphaerellaceae</taxon>
        <taxon>Sodiomyces</taxon>
    </lineage>
</organism>
<feature type="transmembrane region" description="Helical" evidence="4">
    <location>
        <begin position="233"/>
        <end position="252"/>
    </location>
</feature>
<evidence type="ECO:0000256" key="4">
    <source>
        <dbReference type="SAM" id="Phobius"/>
    </source>
</evidence>
<protein>
    <submittedName>
        <fullName evidence="6">Riboflavin transporter MCH5</fullName>
    </submittedName>
</protein>
<name>A0A3N2PSW9_SODAK</name>
<comment type="similarity">
    <text evidence="2">Belongs to the major facilitator superfamily. Monocarboxylate porter (TC 2.A.1.13) family.</text>
</comment>
<comment type="subcellular location">
    <subcellularLocation>
        <location evidence="1">Membrane</location>
        <topology evidence="1">Multi-pass membrane protein</topology>
    </subcellularLocation>
</comment>
<dbReference type="GeneID" id="39580748"/>
<evidence type="ECO:0000313" key="7">
    <source>
        <dbReference type="Proteomes" id="UP000272025"/>
    </source>
</evidence>
<feature type="transmembrane region" description="Helical" evidence="4">
    <location>
        <begin position="105"/>
        <end position="133"/>
    </location>
</feature>
<feature type="transmembrane region" description="Helical" evidence="4">
    <location>
        <begin position="373"/>
        <end position="392"/>
    </location>
</feature>
<evidence type="ECO:0000256" key="3">
    <source>
        <dbReference type="SAM" id="MobiDB-lite"/>
    </source>
</evidence>
<keyword evidence="4" id="KW-0812">Transmembrane</keyword>
<feature type="region of interest" description="Disordered" evidence="3">
    <location>
        <begin position="44"/>
        <end position="98"/>
    </location>
</feature>
<dbReference type="GO" id="GO:0016020">
    <property type="term" value="C:membrane"/>
    <property type="evidence" value="ECO:0007669"/>
    <property type="project" value="UniProtKB-SubCell"/>
</dbReference>
<feature type="transmembrane region" description="Helical" evidence="4">
    <location>
        <begin position="307"/>
        <end position="330"/>
    </location>
</feature>
<sequence>MGHQSSSPETADPGRNEGGADTVPIHRYESAADDVVSLGTVSKDLPSLAQSTRPAAVTARSSSKAKTKRRSTDSKQDTEGGPENEGDDEEEEGQEETYPEGGLQAWLVVLGSWLALFSAMGLMNSLATFHAYIGEHQLREYSHGAVGWIFSVYTFLCFFGGIYIGPVFDKYGPRWLILSGSLCVVASLMLLSISTEYWHFMLSFGLLNGIGGSLIFTPSIAAVGHFFRDRRGLATGVATTGGSLGGIMFPLAMHELFGRIGWAWTVRVVGFICAGCFGVANLLIRSRLPPARDATAHPDVRILREPAFAFTTAGVFLLEFGLFIPLTYISSFMVSAGFDADISYRILPILNAASVVGRVVAGWWGDLFGAYNSNILSVALTIVACLAVWLPFGESSLAAMVIFAVMFGFASGNNISISPVCIGRLCKTQNYGRYYATTYTVVSVACLVGIPIGGEIISATGGKYWGVIIFTGAMYAGSLAALWAAKVVCVGWRILAIF</sequence>
<dbReference type="GO" id="GO:0022857">
    <property type="term" value="F:transmembrane transporter activity"/>
    <property type="evidence" value="ECO:0007669"/>
    <property type="project" value="InterPro"/>
</dbReference>
<dbReference type="PROSITE" id="PS50850">
    <property type="entry name" value="MFS"/>
    <property type="match status" value="1"/>
</dbReference>
<dbReference type="InterPro" id="IPR036259">
    <property type="entry name" value="MFS_trans_sf"/>
</dbReference>
<keyword evidence="4" id="KW-0472">Membrane</keyword>
<dbReference type="OrthoDB" id="410267at2759"/>
<dbReference type="InterPro" id="IPR050327">
    <property type="entry name" value="Proton-linked_MCT"/>
</dbReference>
<feature type="transmembrane region" description="Helical" evidence="4">
    <location>
        <begin position="398"/>
        <end position="422"/>
    </location>
</feature>
<keyword evidence="7" id="KW-1185">Reference proteome</keyword>
<feature type="transmembrane region" description="Helical" evidence="4">
    <location>
        <begin position="464"/>
        <end position="485"/>
    </location>
</feature>
<keyword evidence="4" id="KW-1133">Transmembrane helix</keyword>
<dbReference type="AlphaFoldDB" id="A0A3N2PSW9"/>
<feature type="transmembrane region" description="Helical" evidence="4">
    <location>
        <begin position="200"/>
        <end position="221"/>
    </location>
</feature>
<reference evidence="6 7" key="1">
    <citation type="journal article" date="2018" name="Mol. Ecol.">
        <title>The obligate alkalophilic soda-lake fungus Sodiomyces alkalinus has shifted to a protein diet.</title>
        <authorList>
            <person name="Grum-Grzhimaylo A.A."/>
            <person name="Falkoski D.L."/>
            <person name="van den Heuvel J."/>
            <person name="Valero-Jimenez C.A."/>
            <person name="Min B."/>
            <person name="Choi I.G."/>
            <person name="Lipzen A."/>
            <person name="Daum C.G."/>
            <person name="Aanen D.K."/>
            <person name="Tsang A."/>
            <person name="Henrissat B."/>
            <person name="Bilanenko E.N."/>
            <person name="de Vries R.P."/>
            <person name="van Kan J.A.L."/>
            <person name="Grigoriev I.V."/>
            <person name="Debets A.J.M."/>
        </authorList>
    </citation>
    <scope>NUCLEOTIDE SEQUENCE [LARGE SCALE GENOMIC DNA]</scope>
    <source>
        <strain evidence="6 7">F11</strain>
    </source>
</reference>
<dbReference type="RefSeq" id="XP_028465374.1">
    <property type="nucleotide sequence ID" value="XM_028612270.1"/>
</dbReference>
<accession>A0A3N2PSW9</accession>
<feature type="transmembrane region" description="Helical" evidence="4">
    <location>
        <begin position="434"/>
        <end position="452"/>
    </location>
</feature>
<dbReference type="Proteomes" id="UP000272025">
    <property type="component" value="Unassembled WGS sequence"/>
</dbReference>
<evidence type="ECO:0000256" key="2">
    <source>
        <dbReference type="ARBA" id="ARBA00006727"/>
    </source>
</evidence>
<dbReference type="CDD" id="cd17352">
    <property type="entry name" value="MFS_MCT_SLC16"/>
    <property type="match status" value="1"/>
</dbReference>
<gene>
    <name evidence="6" type="ORF">SODALDRAFT_334677</name>
</gene>
<feature type="domain" description="Major facilitator superfamily (MFS) profile" evidence="5">
    <location>
        <begin position="104"/>
        <end position="498"/>
    </location>
</feature>
<dbReference type="Pfam" id="PF07690">
    <property type="entry name" value="MFS_1"/>
    <property type="match status" value="1"/>
</dbReference>
<dbReference type="InterPro" id="IPR020846">
    <property type="entry name" value="MFS_dom"/>
</dbReference>
<dbReference type="Gene3D" id="1.20.1250.20">
    <property type="entry name" value="MFS general substrate transporter like domains"/>
    <property type="match status" value="1"/>
</dbReference>
<dbReference type="EMBL" id="ML119057">
    <property type="protein sequence ID" value="ROT37568.1"/>
    <property type="molecule type" value="Genomic_DNA"/>
</dbReference>